<reference evidence="2" key="1">
    <citation type="journal article" date="2015" name="Nature">
        <title>Complex archaea that bridge the gap between prokaryotes and eukaryotes.</title>
        <authorList>
            <person name="Spang A."/>
            <person name="Saw J.H."/>
            <person name="Jorgensen S.L."/>
            <person name="Zaremba-Niedzwiedzka K."/>
            <person name="Martijn J."/>
            <person name="Lind A.E."/>
            <person name="van Eijk R."/>
            <person name="Schleper C."/>
            <person name="Guy L."/>
            <person name="Ettema T.J."/>
        </authorList>
    </citation>
    <scope>NUCLEOTIDE SEQUENCE</scope>
</reference>
<dbReference type="Pfam" id="PF00565">
    <property type="entry name" value="SNase"/>
    <property type="match status" value="1"/>
</dbReference>
<accession>A0A0F9DZ15</accession>
<organism evidence="2">
    <name type="scientific">marine sediment metagenome</name>
    <dbReference type="NCBI Taxonomy" id="412755"/>
    <lineage>
        <taxon>unclassified sequences</taxon>
        <taxon>metagenomes</taxon>
        <taxon>ecological metagenomes</taxon>
    </lineage>
</organism>
<gene>
    <name evidence="2" type="ORF">LCGC14_2139530</name>
</gene>
<feature type="domain" description="TNase-like" evidence="1">
    <location>
        <begin position="17"/>
        <end position="50"/>
    </location>
</feature>
<protein>
    <recommendedName>
        <fullName evidence="1">TNase-like domain-containing protein</fullName>
    </recommendedName>
</protein>
<dbReference type="EMBL" id="LAZR01027028">
    <property type="protein sequence ID" value="KKL66979.1"/>
    <property type="molecule type" value="Genomic_DNA"/>
</dbReference>
<comment type="caution">
    <text evidence="2">The sequence shown here is derived from an EMBL/GenBank/DDBJ whole genome shotgun (WGS) entry which is preliminary data.</text>
</comment>
<dbReference type="InterPro" id="IPR035437">
    <property type="entry name" value="SNase_OB-fold_sf"/>
</dbReference>
<name>A0A0F9DZ15_9ZZZZ</name>
<dbReference type="Gene3D" id="2.40.50.90">
    <property type="match status" value="1"/>
</dbReference>
<dbReference type="AlphaFoldDB" id="A0A0F9DZ15"/>
<sequence length="55" mass="6247">KEGLIEIEIRPEWGQNGKGSFGRWLGIVYVDGVDINVEMVEKGHAVKYEEGEEKQ</sequence>
<dbReference type="SUPFAM" id="SSF50199">
    <property type="entry name" value="Staphylococcal nuclease"/>
    <property type="match status" value="1"/>
</dbReference>
<evidence type="ECO:0000259" key="1">
    <source>
        <dbReference type="Pfam" id="PF00565"/>
    </source>
</evidence>
<proteinExistence type="predicted"/>
<dbReference type="InterPro" id="IPR016071">
    <property type="entry name" value="Staphylococal_nuclease_OB-fold"/>
</dbReference>
<evidence type="ECO:0000313" key="2">
    <source>
        <dbReference type="EMBL" id="KKL66979.1"/>
    </source>
</evidence>
<feature type="non-terminal residue" evidence="2">
    <location>
        <position position="1"/>
    </location>
</feature>